<evidence type="ECO:0000313" key="3">
    <source>
        <dbReference type="Proteomes" id="UP001065593"/>
    </source>
</evidence>
<dbReference type="Proteomes" id="UP001065593">
    <property type="component" value="Unassembled WGS sequence"/>
</dbReference>
<evidence type="ECO:0000313" key="2">
    <source>
        <dbReference type="EMBL" id="GLC89035.1"/>
    </source>
</evidence>
<keyword evidence="1" id="KW-0812">Transmembrane</keyword>
<feature type="transmembrane region" description="Helical" evidence="1">
    <location>
        <begin position="6"/>
        <end position="23"/>
    </location>
</feature>
<organism evidence="2 3">
    <name type="scientific">Lysinibacillus piscis</name>
    <dbReference type="NCBI Taxonomy" id="2518931"/>
    <lineage>
        <taxon>Bacteria</taxon>
        <taxon>Bacillati</taxon>
        <taxon>Bacillota</taxon>
        <taxon>Bacilli</taxon>
        <taxon>Bacillales</taxon>
        <taxon>Bacillaceae</taxon>
        <taxon>Lysinibacillus</taxon>
    </lineage>
</organism>
<protein>
    <recommendedName>
        <fullName evidence="4">Holin</fullName>
    </recommendedName>
</protein>
<sequence>MLTVICIIVASIIIAFIFIPSLLKIKDTKTIVIFSLLLLIGALLNSLNALNIHVPSPLIPLVMILSPLKKILDSWREGGTRK</sequence>
<name>A0ABQ5NL06_9BACI</name>
<keyword evidence="3" id="KW-1185">Reference proteome</keyword>
<evidence type="ECO:0000256" key="1">
    <source>
        <dbReference type="SAM" id="Phobius"/>
    </source>
</evidence>
<dbReference type="RefSeq" id="WP_264988782.1">
    <property type="nucleotide sequence ID" value="NZ_BRZA01000002.1"/>
</dbReference>
<accession>A0ABQ5NL06</accession>
<dbReference type="EMBL" id="BRZA01000002">
    <property type="protein sequence ID" value="GLC89035.1"/>
    <property type="molecule type" value="Genomic_DNA"/>
</dbReference>
<proteinExistence type="predicted"/>
<evidence type="ECO:0008006" key="4">
    <source>
        <dbReference type="Google" id="ProtNLM"/>
    </source>
</evidence>
<keyword evidence="1" id="KW-0472">Membrane</keyword>
<reference evidence="2" key="1">
    <citation type="submission" date="2022-08" db="EMBL/GenBank/DDBJ databases">
        <title>Draft genome sequence of Lysinibacillus sp. strain KH24.</title>
        <authorList>
            <person name="Kanbe H."/>
            <person name="Itoh H."/>
        </authorList>
    </citation>
    <scope>NUCLEOTIDE SEQUENCE</scope>
    <source>
        <strain evidence="2">KH24</strain>
    </source>
</reference>
<gene>
    <name evidence="2" type="ORF">LYSBPC_21620</name>
</gene>
<keyword evidence="1" id="KW-1133">Transmembrane helix</keyword>
<comment type="caution">
    <text evidence="2">The sequence shown here is derived from an EMBL/GenBank/DDBJ whole genome shotgun (WGS) entry which is preliminary data.</text>
</comment>
<feature type="transmembrane region" description="Helical" evidence="1">
    <location>
        <begin position="30"/>
        <end position="48"/>
    </location>
</feature>